<protein>
    <submittedName>
        <fullName evidence="1">SAM-dependent methyltransferase</fullName>
    </submittedName>
</protein>
<name>A0A839ST92_9PROT</name>
<dbReference type="PANTHER" id="PTHR43861:SF1">
    <property type="entry name" value="TRANS-ACONITATE 2-METHYLTRANSFERASE"/>
    <property type="match status" value="1"/>
</dbReference>
<keyword evidence="1" id="KW-0808">Transferase</keyword>
<dbReference type="EMBL" id="JACHXA010000003">
    <property type="protein sequence ID" value="MBB3064984.1"/>
    <property type="molecule type" value="Genomic_DNA"/>
</dbReference>
<comment type="caution">
    <text evidence="1">The sequence shown here is derived from an EMBL/GenBank/DDBJ whole genome shotgun (WGS) entry which is preliminary data.</text>
</comment>
<dbReference type="CDD" id="cd02440">
    <property type="entry name" value="AdoMet_MTases"/>
    <property type="match status" value="1"/>
</dbReference>
<accession>A0A839ST92</accession>
<dbReference type="Gene3D" id="3.40.50.150">
    <property type="entry name" value="Vaccinia Virus protein VP39"/>
    <property type="match status" value="1"/>
</dbReference>
<evidence type="ECO:0000313" key="2">
    <source>
        <dbReference type="Proteomes" id="UP000581135"/>
    </source>
</evidence>
<keyword evidence="2" id="KW-1185">Reference proteome</keyword>
<sequence length="242" mass="27747">MIRTLQYLRPAPARILEAGCGDGQLLSLLHRAGYDVYGFDVKNFGLQDAAFFERCHARLPDLAADPARLKLLEQTSDWPFEWFEVVVSNQVLEHVSDHDHFFANHFRVLKPGGFGLHVFPAREVLFEFHLNLPLAHRIANKVWLERYVRWAGHLRLGKAHKGPGSLQDESRNLTYYLNTLTNYKTTAELAALARRHGLQPSYALTPAFYAERMKINWKPRIGGAWPWKYIANVTLVLTKPST</sequence>
<dbReference type="AlphaFoldDB" id="A0A839ST92"/>
<organism evidence="1 2">
    <name type="scientific">Limibacillus halophilus</name>
    <dbReference type="NCBI Taxonomy" id="1579333"/>
    <lineage>
        <taxon>Bacteria</taxon>
        <taxon>Pseudomonadati</taxon>
        <taxon>Pseudomonadota</taxon>
        <taxon>Alphaproteobacteria</taxon>
        <taxon>Rhodospirillales</taxon>
        <taxon>Rhodovibrionaceae</taxon>
        <taxon>Limibacillus</taxon>
    </lineage>
</organism>
<dbReference type="GO" id="GO:0032259">
    <property type="term" value="P:methylation"/>
    <property type="evidence" value="ECO:0007669"/>
    <property type="project" value="UniProtKB-KW"/>
</dbReference>
<dbReference type="InterPro" id="IPR029063">
    <property type="entry name" value="SAM-dependent_MTases_sf"/>
</dbReference>
<gene>
    <name evidence="1" type="ORF">FHR98_001263</name>
</gene>
<dbReference type="SUPFAM" id="SSF53335">
    <property type="entry name" value="S-adenosyl-L-methionine-dependent methyltransferases"/>
    <property type="match status" value="1"/>
</dbReference>
<dbReference type="Pfam" id="PF13489">
    <property type="entry name" value="Methyltransf_23"/>
    <property type="match status" value="1"/>
</dbReference>
<keyword evidence="1" id="KW-0489">Methyltransferase</keyword>
<dbReference type="RefSeq" id="WP_183415804.1">
    <property type="nucleotide sequence ID" value="NZ_JACHXA010000003.1"/>
</dbReference>
<reference evidence="1 2" key="1">
    <citation type="submission" date="2020-08" db="EMBL/GenBank/DDBJ databases">
        <title>Genomic Encyclopedia of Type Strains, Phase III (KMG-III): the genomes of soil and plant-associated and newly described type strains.</title>
        <authorList>
            <person name="Whitman W."/>
        </authorList>
    </citation>
    <scope>NUCLEOTIDE SEQUENCE [LARGE SCALE GENOMIC DNA]</scope>
    <source>
        <strain evidence="1 2">CECT 8803</strain>
    </source>
</reference>
<dbReference type="PANTHER" id="PTHR43861">
    <property type="entry name" value="TRANS-ACONITATE 2-METHYLTRANSFERASE-RELATED"/>
    <property type="match status" value="1"/>
</dbReference>
<proteinExistence type="predicted"/>
<dbReference type="Proteomes" id="UP000581135">
    <property type="component" value="Unassembled WGS sequence"/>
</dbReference>
<dbReference type="GO" id="GO:0008168">
    <property type="term" value="F:methyltransferase activity"/>
    <property type="evidence" value="ECO:0007669"/>
    <property type="project" value="UniProtKB-KW"/>
</dbReference>
<evidence type="ECO:0000313" key="1">
    <source>
        <dbReference type="EMBL" id="MBB3064984.1"/>
    </source>
</evidence>